<dbReference type="GO" id="GO:0005737">
    <property type="term" value="C:cytoplasm"/>
    <property type="evidence" value="ECO:0007669"/>
    <property type="project" value="UniProtKB-SubCell"/>
</dbReference>
<evidence type="ECO:0000256" key="5">
    <source>
        <dbReference type="ARBA" id="ARBA00023306"/>
    </source>
</evidence>
<dbReference type="PANTHER" id="PTHR35794">
    <property type="entry name" value="CELL DIVISION PROTEIN DIVIVA"/>
    <property type="match status" value="1"/>
</dbReference>
<dbReference type="NCBIfam" id="TIGR03544">
    <property type="entry name" value="DivI1A_domain"/>
    <property type="match status" value="1"/>
</dbReference>
<dbReference type="InterPro" id="IPR007793">
    <property type="entry name" value="DivIVA_fam"/>
</dbReference>
<name>A0A396T5L3_9LACO</name>
<keyword evidence="3" id="KW-0132">Cell division</keyword>
<comment type="subcellular location">
    <subcellularLocation>
        <location evidence="1">Cytoplasm</location>
    </subcellularLocation>
</comment>
<dbReference type="AlphaFoldDB" id="A0A396T5L3"/>
<evidence type="ECO:0000256" key="6">
    <source>
        <dbReference type="SAM" id="Coils"/>
    </source>
</evidence>
<evidence type="ECO:0000313" key="9">
    <source>
        <dbReference type="Proteomes" id="UP000265862"/>
    </source>
</evidence>
<dbReference type="Pfam" id="PF05103">
    <property type="entry name" value="DivIVA"/>
    <property type="match status" value="1"/>
</dbReference>
<feature type="coiled-coil region" evidence="6">
    <location>
        <begin position="38"/>
        <end position="72"/>
    </location>
</feature>
<dbReference type="InterPro" id="IPR019933">
    <property type="entry name" value="DivIVA_domain"/>
</dbReference>
<evidence type="ECO:0000313" key="8">
    <source>
        <dbReference type="EMBL" id="RHW54543.1"/>
    </source>
</evidence>
<gene>
    <name evidence="8" type="ORF">DS835_02760</name>
</gene>
<keyword evidence="2" id="KW-0963">Cytoplasm</keyword>
<reference evidence="8 9" key="1">
    <citation type="submission" date="2018-07" db="EMBL/GenBank/DDBJ databases">
        <title>Genome sequences of six Lactobacillus spp. isolated from bumble bee guts.</title>
        <authorList>
            <person name="Motta E.V.S."/>
            <person name="Moran N.A."/>
        </authorList>
    </citation>
    <scope>NUCLEOTIDE SEQUENCE [LARGE SCALE GENOMIC DNA]</scope>
    <source>
        <strain evidence="8 9">OCC3</strain>
    </source>
</reference>
<dbReference type="Proteomes" id="UP000265862">
    <property type="component" value="Unassembled WGS sequence"/>
</dbReference>
<protein>
    <submittedName>
        <fullName evidence="8">DivIVA domain-containing protein</fullName>
    </submittedName>
</protein>
<dbReference type="Gene3D" id="6.10.250.660">
    <property type="match status" value="1"/>
</dbReference>
<evidence type="ECO:0000256" key="7">
    <source>
        <dbReference type="SAM" id="MobiDB-lite"/>
    </source>
</evidence>
<dbReference type="PANTHER" id="PTHR35794:SF1">
    <property type="entry name" value="CELL CYCLE PROTEIN GPSB"/>
    <property type="match status" value="1"/>
</dbReference>
<evidence type="ECO:0000256" key="2">
    <source>
        <dbReference type="ARBA" id="ARBA00022490"/>
    </source>
</evidence>
<organism evidence="8 9">
    <name type="scientific">Lactobacillus bombicola</name>
    <dbReference type="NCBI Taxonomy" id="1505723"/>
    <lineage>
        <taxon>Bacteria</taxon>
        <taxon>Bacillati</taxon>
        <taxon>Bacillota</taxon>
        <taxon>Bacilli</taxon>
        <taxon>Lactobacillales</taxon>
        <taxon>Lactobacillaceae</taxon>
        <taxon>Lactobacillus</taxon>
    </lineage>
</organism>
<keyword evidence="4 6" id="KW-0175">Coiled coil</keyword>
<evidence type="ECO:0000256" key="4">
    <source>
        <dbReference type="ARBA" id="ARBA00023054"/>
    </source>
</evidence>
<sequence>MASKKIQIEPLTPMDIHKQEFKKRGLSGYDRHEVDSFLDRIVNDYGDALDQIADLKNEIVQLQGQADKFKKQVAEYHAIESKKQAIITEAKEKAQKIITDATIVADNKTAQALIDTDYQRQQLETIKFDYERVKKEVAGYRNYIQELLQKAIANLADEKWQKALDHYFSTERFYPPDGSEPLTLTDADEEIDEDDEVDNEAGIEVNFEENIDDSHHSSQLIEGDSPNISFKAVDSTSMKHATDKDIVFSDNKDNN</sequence>
<feature type="region of interest" description="Disordered" evidence="7">
    <location>
        <begin position="209"/>
        <end position="228"/>
    </location>
</feature>
<keyword evidence="5" id="KW-0131">Cell cycle</keyword>
<dbReference type="EMBL" id="QOCV01000005">
    <property type="protein sequence ID" value="RHW54543.1"/>
    <property type="molecule type" value="Genomic_DNA"/>
</dbReference>
<dbReference type="GO" id="GO:0051301">
    <property type="term" value="P:cell division"/>
    <property type="evidence" value="ECO:0007669"/>
    <property type="project" value="UniProtKB-KW"/>
</dbReference>
<accession>A0A396T5L3</accession>
<evidence type="ECO:0000256" key="3">
    <source>
        <dbReference type="ARBA" id="ARBA00022618"/>
    </source>
</evidence>
<dbReference type="RefSeq" id="WP_118897773.1">
    <property type="nucleotide sequence ID" value="NZ_QOCV01000005.1"/>
</dbReference>
<comment type="caution">
    <text evidence="8">The sequence shown here is derived from an EMBL/GenBank/DDBJ whole genome shotgun (WGS) entry which is preliminary data.</text>
</comment>
<evidence type="ECO:0000256" key="1">
    <source>
        <dbReference type="ARBA" id="ARBA00004496"/>
    </source>
</evidence>
<proteinExistence type="predicted"/>